<feature type="transmembrane region" description="Helical" evidence="9">
    <location>
        <begin position="90"/>
        <end position="109"/>
    </location>
</feature>
<accession>A0A8B8CHC7</accession>
<keyword evidence="5" id="KW-0999">Mitochondrion inner membrane</keyword>
<protein>
    <submittedName>
        <fullName evidence="11">Transmembrane protein 11-A, mitochondrial-like isoform X1</fullName>
    </submittedName>
</protein>
<evidence type="ECO:0000256" key="2">
    <source>
        <dbReference type="ARBA" id="ARBA00004448"/>
    </source>
</evidence>
<dbReference type="GO" id="GO:0007007">
    <property type="term" value="P:inner mitochondrial membrane organization"/>
    <property type="evidence" value="ECO:0007669"/>
    <property type="project" value="TreeGrafter"/>
</dbReference>
<dbReference type="PANTHER" id="PTHR15099">
    <property type="entry name" value="PROTEIN PM1"/>
    <property type="match status" value="1"/>
</dbReference>
<evidence type="ECO:0000256" key="3">
    <source>
        <dbReference type="ARBA" id="ARBA00006060"/>
    </source>
</evidence>
<evidence type="ECO:0000256" key="1">
    <source>
        <dbReference type="ARBA" id="ARBA00002812"/>
    </source>
</evidence>
<comment type="similarity">
    <text evidence="3">Belongs to the TMEM11 family.</text>
</comment>
<name>A0A8B8CHC7_CRAVI</name>
<dbReference type="Proteomes" id="UP000694844">
    <property type="component" value="Chromosome 2"/>
</dbReference>
<keyword evidence="6 9" id="KW-1133">Transmembrane helix</keyword>
<keyword evidence="10" id="KW-1185">Reference proteome</keyword>
<dbReference type="Pfam" id="PF14972">
    <property type="entry name" value="Mito_morph_reg"/>
    <property type="match status" value="1"/>
</dbReference>
<comment type="function">
    <text evidence="1">Plays a role in mitochondrial morphogenesis.</text>
</comment>
<keyword evidence="4 9" id="KW-0812">Transmembrane</keyword>
<dbReference type="RefSeq" id="XP_022315218.1">
    <property type="nucleotide sequence ID" value="XM_022459510.1"/>
</dbReference>
<comment type="subcellular location">
    <subcellularLocation>
        <location evidence="2">Mitochondrion inner membrane</location>
        <topology evidence="2">Multi-pass membrane protein</topology>
    </subcellularLocation>
</comment>
<evidence type="ECO:0000256" key="7">
    <source>
        <dbReference type="ARBA" id="ARBA00023128"/>
    </source>
</evidence>
<dbReference type="PANTHER" id="PTHR15099:SF2">
    <property type="entry name" value="TRANSMEMBRANE PROTEIN 11, MITOCHONDRIAL"/>
    <property type="match status" value="1"/>
</dbReference>
<evidence type="ECO:0000313" key="10">
    <source>
        <dbReference type="Proteomes" id="UP000694844"/>
    </source>
</evidence>
<sequence>MYVGITNMSKRSAQSFYIVRGYTDANVQEETEMELEKALEMQVKHIIIEPFKLGDETASWIKMGNFLHKASVVSGVISLSTGYFKKDVFSYPLAVISFLAAGVYAVSWASDPCCKYQLETNIRKVEGLPLQELTSTSQVILVRRDDSRRKYLQNIVSISAVLVCGYRLYNLYYS</sequence>
<gene>
    <name evidence="11" type="primary">LOC111119394</name>
</gene>
<dbReference type="InterPro" id="IPR026120">
    <property type="entry name" value="TMEM11"/>
</dbReference>
<feature type="transmembrane region" description="Helical" evidence="9">
    <location>
        <begin position="151"/>
        <end position="169"/>
    </location>
</feature>
<evidence type="ECO:0000256" key="4">
    <source>
        <dbReference type="ARBA" id="ARBA00022692"/>
    </source>
</evidence>
<evidence type="ECO:0000313" key="11">
    <source>
        <dbReference type="RefSeq" id="XP_022315218.1"/>
    </source>
</evidence>
<evidence type="ECO:0000256" key="9">
    <source>
        <dbReference type="SAM" id="Phobius"/>
    </source>
</evidence>
<dbReference type="KEGG" id="cvn:111119394"/>
<evidence type="ECO:0000256" key="5">
    <source>
        <dbReference type="ARBA" id="ARBA00022792"/>
    </source>
</evidence>
<evidence type="ECO:0000256" key="8">
    <source>
        <dbReference type="ARBA" id="ARBA00023136"/>
    </source>
</evidence>
<proteinExistence type="inferred from homology"/>
<dbReference type="GO" id="GO:0005743">
    <property type="term" value="C:mitochondrial inner membrane"/>
    <property type="evidence" value="ECO:0007669"/>
    <property type="project" value="UniProtKB-SubCell"/>
</dbReference>
<evidence type="ECO:0000256" key="6">
    <source>
        <dbReference type="ARBA" id="ARBA00022989"/>
    </source>
</evidence>
<organism evidence="10 11">
    <name type="scientific">Crassostrea virginica</name>
    <name type="common">Eastern oyster</name>
    <dbReference type="NCBI Taxonomy" id="6565"/>
    <lineage>
        <taxon>Eukaryota</taxon>
        <taxon>Metazoa</taxon>
        <taxon>Spiralia</taxon>
        <taxon>Lophotrochozoa</taxon>
        <taxon>Mollusca</taxon>
        <taxon>Bivalvia</taxon>
        <taxon>Autobranchia</taxon>
        <taxon>Pteriomorphia</taxon>
        <taxon>Ostreida</taxon>
        <taxon>Ostreoidea</taxon>
        <taxon>Ostreidae</taxon>
        <taxon>Crassostrea</taxon>
    </lineage>
</organism>
<keyword evidence="7" id="KW-0496">Mitochondrion</keyword>
<dbReference type="OrthoDB" id="9970856at2759"/>
<dbReference type="AlphaFoldDB" id="A0A8B8CHC7"/>
<keyword evidence="8 9" id="KW-0472">Membrane</keyword>
<reference evidence="11" key="1">
    <citation type="submission" date="2025-08" db="UniProtKB">
        <authorList>
            <consortium name="RefSeq"/>
        </authorList>
    </citation>
    <scope>IDENTIFICATION</scope>
    <source>
        <tissue evidence="11">Whole sample</tissue>
    </source>
</reference>
<dbReference type="GeneID" id="111119394"/>